<dbReference type="OrthoDB" id="1059077at2"/>
<keyword evidence="1" id="KW-0732">Signal</keyword>
<gene>
    <name evidence="2" type="ORF">D8S85_01800</name>
</gene>
<protein>
    <recommendedName>
        <fullName evidence="4">DUF3868 domain-containing protein</fullName>
    </recommendedName>
</protein>
<organism evidence="2 3">
    <name type="scientific">Butyricimonas faecalis</name>
    <dbReference type="NCBI Taxonomy" id="2093856"/>
    <lineage>
        <taxon>Bacteria</taxon>
        <taxon>Pseudomonadati</taxon>
        <taxon>Bacteroidota</taxon>
        <taxon>Bacteroidia</taxon>
        <taxon>Bacteroidales</taxon>
        <taxon>Odoribacteraceae</taxon>
        <taxon>Butyricimonas</taxon>
    </lineage>
</organism>
<feature type="chain" id="PRO_5018611350" description="DUF3868 domain-containing protein" evidence="1">
    <location>
        <begin position="23"/>
        <end position="318"/>
    </location>
</feature>
<reference evidence="2 3" key="1">
    <citation type="submission" date="2018-10" db="EMBL/GenBank/DDBJ databases">
        <title>Butyricimonas faecalis sp. nov., isolated from human faeces and emended description of the genus Butyricimonas.</title>
        <authorList>
            <person name="Le Roy T."/>
            <person name="Van der Smissen P."/>
            <person name="Paquot A."/>
            <person name="Delzenne N."/>
            <person name="Muccioli G."/>
            <person name="Collet J.-F."/>
            <person name="Cani P.D."/>
        </authorList>
    </citation>
    <scope>NUCLEOTIDE SEQUENCE [LARGE SCALE GENOMIC DNA]</scope>
    <source>
        <strain evidence="2 3">H184</strain>
    </source>
</reference>
<dbReference type="Proteomes" id="UP000270673">
    <property type="component" value="Chromosome"/>
</dbReference>
<sequence>MMGKIALIILLCFLGHSIDAQEFEVRSFRCLTNDITAWVDPVRDLNDEACALIKVVGDPDVVFSTPLGIVARKNEVGEIWIYVPHGTMKLTIKHPRWGVLRDYRFPSALESRLTYELVIAPPPEKVQEKPYPEVLRRSFRGLENTPLDYSLRAVSGGELRGRKPAYFVLATLGIHEGEIANGLRCGVMRKHGVWLHVQSNFRFLSTSGKCNKAGELVSGEPTPYYKSSVSRALNTVTAGGIHRVIGLLHVYEGVGYGEQRVVWETLEGVKLQNTDYSVKGVAGEVGVLMEVRRVAVSLGVLTIRGEYWEPVLGVGINF</sequence>
<proteinExistence type="predicted"/>
<evidence type="ECO:0000313" key="3">
    <source>
        <dbReference type="Proteomes" id="UP000270673"/>
    </source>
</evidence>
<evidence type="ECO:0000256" key="1">
    <source>
        <dbReference type="SAM" id="SignalP"/>
    </source>
</evidence>
<dbReference type="KEGG" id="buy:D8S85_01800"/>
<evidence type="ECO:0008006" key="4">
    <source>
        <dbReference type="Google" id="ProtNLM"/>
    </source>
</evidence>
<dbReference type="EMBL" id="CP032819">
    <property type="protein sequence ID" value="AZS28407.1"/>
    <property type="molecule type" value="Genomic_DNA"/>
</dbReference>
<accession>A0A3Q9INW2</accession>
<name>A0A3Q9INW2_9BACT</name>
<feature type="signal peptide" evidence="1">
    <location>
        <begin position="1"/>
        <end position="22"/>
    </location>
</feature>
<dbReference type="RefSeq" id="WP_106624528.1">
    <property type="nucleotide sequence ID" value="NZ_CP032819.1"/>
</dbReference>
<dbReference type="AlphaFoldDB" id="A0A3Q9INW2"/>
<keyword evidence="3" id="KW-1185">Reference proteome</keyword>
<evidence type="ECO:0000313" key="2">
    <source>
        <dbReference type="EMBL" id="AZS28407.1"/>
    </source>
</evidence>